<dbReference type="Gene3D" id="1.10.357.40">
    <property type="entry name" value="YbiA-like"/>
    <property type="match status" value="1"/>
</dbReference>
<evidence type="ECO:0000313" key="2">
    <source>
        <dbReference type="EMBL" id="CCA74096.1"/>
    </source>
</evidence>
<dbReference type="HOGENOM" id="CLU_1019818_0_0_1"/>
<dbReference type="STRING" id="1109443.G4TS03"/>
<dbReference type="EMBL" id="CAFZ01000279">
    <property type="protein sequence ID" value="CCA74096.1"/>
    <property type="molecule type" value="Genomic_DNA"/>
</dbReference>
<evidence type="ECO:0000313" key="3">
    <source>
        <dbReference type="Proteomes" id="UP000007148"/>
    </source>
</evidence>
<feature type="domain" description="NADAR" evidence="1">
    <location>
        <begin position="102"/>
        <end position="242"/>
    </location>
</feature>
<dbReference type="InterPro" id="IPR037238">
    <property type="entry name" value="YbiA-like_sf"/>
</dbReference>
<sequence length="273" mass="31237">MQIQQSAAPSGTPIHAMMTQNRPQQPTMNQVGMGGRAYGLPPRPVPQTQSPAPVNTGYYQNQQMQQPIMHPPSRSGSLNVAGFNAPMVHQEVQQQQVSELKFYNREDPYYEFTNFSPDKVVYLGREYPTSEHAFQAQKFLVNRPGLAEHIRTFSDRPRDAFEEARRFQPEWRPDWHSVKIQKMDEILREKFTQNPRLRQMLVNTGTLKLIEDSPYDPFWGVGRDGNGENQLGLALMRLRAALQQEDTAAQQANRHAEAMHAEVGQAMMPTMPY</sequence>
<dbReference type="OrthoDB" id="206452at2759"/>
<reference evidence="2 3" key="1">
    <citation type="journal article" date="2011" name="PLoS Pathog.">
        <title>Endophytic Life Strategies Decoded by Genome and Transcriptome Analyses of the Mutualistic Root Symbiont Piriformospora indica.</title>
        <authorList>
            <person name="Zuccaro A."/>
            <person name="Lahrmann U."/>
            <person name="Guldener U."/>
            <person name="Langen G."/>
            <person name="Pfiffi S."/>
            <person name="Biedenkopf D."/>
            <person name="Wong P."/>
            <person name="Samans B."/>
            <person name="Grimm C."/>
            <person name="Basiewicz M."/>
            <person name="Murat C."/>
            <person name="Martin F."/>
            <person name="Kogel K.H."/>
        </authorList>
    </citation>
    <scope>NUCLEOTIDE SEQUENCE [LARGE SCALE GENOMIC DNA]</scope>
    <source>
        <strain evidence="2 3">DSM 11827</strain>
    </source>
</reference>
<protein>
    <recommendedName>
        <fullName evidence="1">NADAR domain-containing protein</fullName>
    </recommendedName>
</protein>
<dbReference type="InterPro" id="IPR012816">
    <property type="entry name" value="NADAR"/>
</dbReference>
<organism evidence="2 3">
    <name type="scientific">Serendipita indica (strain DSM 11827)</name>
    <name type="common">Root endophyte fungus</name>
    <name type="synonym">Piriformospora indica</name>
    <dbReference type="NCBI Taxonomy" id="1109443"/>
    <lineage>
        <taxon>Eukaryota</taxon>
        <taxon>Fungi</taxon>
        <taxon>Dikarya</taxon>
        <taxon>Basidiomycota</taxon>
        <taxon>Agaricomycotina</taxon>
        <taxon>Agaricomycetes</taxon>
        <taxon>Sebacinales</taxon>
        <taxon>Serendipitaceae</taxon>
        <taxon>Serendipita</taxon>
    </lineage>
</organism>
<dbReference type="AlphaFoldDB" id="G4TS03"/>
<dbReference type="eggNOG" id="ENOG502S5B2">
    <property type="taxonomic scope" value="Eukaryota"/>
</dbReference>
<name>G4TS03_SERID</name>
<accession>G4TS03</accession>
<dbReference type="Proteomes" id="UP000007148">
    <property type="component" value="Unassembled WGS sequence"/>
</dbReference>
<dbReference type="NCBIfam" id="TIGR02464">
    <property type="entry name" value="ribofla_fusion"/>
    <property type="match status" value="1"/>
</dbReference>
<dbReference type="Pfam" id="PF08719">
    <property type="entry name" value="NADAR"/>
    <property type="match status" value="1"/>
</dbReference>
<dbReference type="CDD" id="cd15457">
    <property type="entry name" value="NADAR"/>
    <property type="match status" value="1"/>
</dbReference>
<dbReference type="SUPFAM" id="SSF143990">
    <property type="entry name" value="YbiA-like"/>
    <property type="match status" value="1"/>
</dbReference>
<gene>
    <name evidence="2" type="ORF">PIIN_08050</name>
</gene>
<keyword evidence="3" id="KW-1185">Reference proteome</keyword>
<comment type="caution">
    <text evidence="2">The sequence shown here is derived from an EMBL/GenBank/DDBJ whole genome shotgun (WGS) entry which is preliminary data.</text>
</comment>
<evidence type="ECO:0000259" key="1">
    <source>
        <dbReference type="Pfam" id="PF08719"/>
    </source>
</evidence>
<proteinExistence type="predicted"/>
<dbReference type="InParanoid" id="G4TS03"/>